<evidence type="ECO:0000313" key="6">
    <source>
        <dbReference type="EMBL" id="KPK70525.1"/>
    </source>
</evidence>
<dbReference type="Proteomes" id="UP000051717">
    <property type="component" value="Unassembled WGS sequence"/>
</dbReference>
<evidence type="ECO:0000259" key="5">
    <source>
        <dbReference type="Pfam" id="PF02826"/>
    </source>
</evidence>
<accession>A0A0S8GFA3</accession>
<dbReference type="InterPro" id="IPR036291">
    <property type="entry name" value="NAD(P)-bd_dom_sf"/>
</dbReference>
<dbReference type="InterPro" id="IPR029752">
    <property type="entry name" value="D-isomer_DH_CS1"/>
</dbReference>
<feature type="domain" description="D-isomer specific 2-hydroxyacid dehydrogenase catalytic" evidence="4">
    <location>
        <begin position="5"/>
        <end position="318"/>
    </location>
</feature>
<dbReference type="InterPro" id="IPR006140">
    <property type="entry name" value="D-isomer_DH_NAD-bd"/>
</dbReference>
<dbReference type="GO" id="GO:0016618">
    <property type="term" value="F:hydroxypyruvate reductase [NAD(P)H] activity"/>
    <property type="evidence" value="ECO:0007669"/>
    <property type="project" value="TreeGrafter"/>
</dbReference>
<dbReference type="InterPro" id="IPR029753">
    <property type="entry name" value="D-isomer_DH_CS"/>
</dbReference>
<dbReference type="Pfam" id="PF02826">
    <property type="entry name" value="2-Hacid_dh_C"/>
    <property type="match status" value="1"/>
</dbReference>
<dbReference type="InterPro" id="IPR050223">
    <property type="entry name" value="D-isomer_2-hydroxyacid_DH"/>
</dbReference>
<dbReference type="SUPFAM" id="SSF51735">
    <property type="entry name" value="NAD(P)-binding Rossmann-fold domains"/>
    <property type="match status" value="1"/>
</dbReference>
<evidence type="ECO:0000256" key="3">
    <source>
        <dbReference type="RuleBase" id="RU003719"/>
    </source>
</evidence>
<dbReference type="PROSITE" id="PS00065">
    <property type="entry name" value="D_2_HYDROXYACID_DH_1"/>
    <property type="match status" value="1"/>
</dbReference>
<keyword evidence="2 3" id="KW-0560">Oxidoreductase</keyword>
<organism evidence="6 7">
    <name type="scientific">candidate division TA06 bacterium SM23_40</name>
    <dbReference type="NCBI Taxonomy" id="1703774"/>
    <lineage>
        <taxon>Bacteria</taxon>
        <taxon>Bacteria division TA06</taxon>
    </lineage>
</organism>
<protein>
    <submittedName>
        <fullName evidence="6">Glyoxylate reductase</fullName>
    </submittedName>
</protein>
<dbReference type="Pfam" id="PF00389">
    <property type="entry name" value="2-Hacid_dh"/>
    <property type="match status" value="1"/>
</dbReference>
<dbReference type="PANTHER" id="PTHR10996">
    <property type="entry name" value="2-HYDROXYACID DEHYDROGENASE-RELATED"/>
    <property type="match status" value="1"/>
</dbReference>
<gene>
    <name evidence="6" type="ORF">AMJ82_03075</name>
</gene>
<dbReference type="EMBL" id="LJUI01000014">
    <property type="protein sequence ID" value="KPK70525.1"/>
    <property type="molecule type" value="Genomic_DNA"/>
</dbReference>
<feature type="domain" description="D-isomer specific 2-hydroxyacid dehydrogenase NAD-binding" evidence="5">
    <location>
        <begin position="110"/>
        <end position="286"/>
    </location>
</feature>
<comment type="caution">
    <text evidence="6">The sequence shown here is derived from an EMBL/GenBank/DDBJ whole genome shotgun (WGS) entry which is preliminary data.</text>
</comment>
<dbReference type="CDD" id="cd05301">
    <property type="entry name" value="GDH"/>
    <property type="match status" value="1"/>
</dbReference>
<comment type="similarity">
    <text evidence="1 3">Belongs to the D-isomer specific 2-hydroxyacid dehydrogenase family.</text>
</comment>
<dbReference type="GO" id="GO:0051287">
    <property type="term" value="F:NAD binding"/>
    <property type="evidence" value="ECO:0007669"/>
    <property type="project" value="InterPro"/>
</dbReference>
<dbReference type="AlphaFoldDB" id="A0A0S8GFA3"/>
<evidence type="ECO:0000256" key="1">
    <source>
        <dbReference type="ARBA" id="ARBA00005854"/>
    </source>
</evidence>
<dbReference type="PROSITE" id="PS00671">
    <property type="entry name" value="D_2_HYDROXYACID_DH_3"/>
    <property type="match status" value="1"/>
</dbReference>
<proteinExistence type="inferred from homology"/>
<sequence length="327" mass="35335">MMPKVLVTAPIPEEGLGLLRRGSDLILLDNDEPKGHAELTPHLREVQGLLCLLSDTIDRRVMDAGPDLRVIANYAVGFDNVDMAEATRRRIAVTNTPDVLTEATADLAWALLLAAARRVTEGERFMRAGRFRGWGPLLLLGGAVHGKSLGVVGAGRIGAAVARRAVGFRMRVLYTDVQERPGLERQVGAMRVPLDTLLSEADFVSLHVPLTEETKHLIGTRELATMKPTAFLINTSRGAVVDEQALIAALQSGEIRGAGLDVYEMEPEVPDALLQLENVVLLPHVGSATVEARGAMAKMAAENVLAGTEGRRPPNILNPEIYDAERE</sequence>
<dbReference type="InterPro" id="IPR006139">
    <property type="entry name" value="D-isomer_2_OHA_DH_cat_dom"/>
</dbReference>
<dbReference type="PROSITE" id="PS00670">
    <property type="entry name" value="D_2_HYDROXYACID_DH_2"/>
    <property type="match status" value="1"/>
</dbReference>
<dbReference type="Gene3D" id="3.40.50.720">
    <property type="entry name" value="NAD(P)-binding Rossmann-like Domain"/>
    <property type="match status" value="2"/>
</dbReference>
<dbReference type="GO" id="GO:0030267">
    <property type="term" value="F:glyoxylate reductase (NADPH) activity"/>
    <property type="evidence" value="ECO:0007669"/>
    <property type="project" value="TreeGrafter"/>
</dbReference>
<reference evidence="6 7" key="1">
    <citation type="journal article" date="2015" name="Microbiome">
        <title>Genomic resolution of linkages in carbon, nitrogen, and sulfur cycling among widespread estuary sediment bacteria.</title>
        <authorList>
            <person name="Baker B.J."/>
            <person name="Lazar C.S."/>
            <person name="Teske A.P."/>
            <person name="Dick G.J."/>
        </authorList>
    </citation>
    <scope>NUCLEOTIDE SEQUENCE [LARGE SCALE GENOMIC DNA]</scope>
    <source>
        <strain evidence="6">SM23_40</strain>
    </source>
</reference>
<evidence type="ECO:0000259" key="4">
    <source>
        <dbReference type="Pfam" id="PF00389"/>
    </source>
</evidence>
<dbReference type="PATRIC" id="fig|1703774.3.peg.802"/>
<evidence type="ECO:0000313" key="7">
    <source>
        <dbReference type="Proteomes" id="UP000051717"/>
    </source>
</evidence>
<evidence type="ECO:0000256" key="2">
    <source>
        <dbReference type="ARBA" id="ARBA00023002"/>
    </source>
</evidence>
<dbReference type="PANTHER" id="PTHR10996:SF283">
    <property type="entry name" value="GLYOXYLATE_HYDROXYPYRUVATE REDUCTASE B"/>
    <property type="match status" value="1"/>
</dbReference>
<name>A0A0S8GFA3_UNCT6</name>
<dbReference type="FunFam" id="3.40.50.720:FF:000462">
    <property type="entry name" value="Glyoxylate reductase (NADP+)"/>
    <property type="match status" value="1"/>
</dbReference>
<dbReference type="SUPFAM" id="SSF52283">
    <property type="entry name" value="Formate/glycerate dehydrogenase catalytic domain-like"/>
    <property type="match status" value="1"/>
</dbReference>
<dbReference type="GO" id="GO:0005829">
    <property type="term" value="C:cytosol"/>
    <property type="evidence" value="ECO:0007669"/>
    <property type="project" value="TreeGrafter"/>
</dbReference>